<evidence type="ECO:0000313" key="5">
    <source>
        <dbReference type="Proteomes" id="UP001634007"/>
    </source>
</evidence>
<dbReference type="EMBL" id="JBJKBG010000006">
    <property type="protein sequence ID" value="KAL3735816.1"/>
    <property type="molecule type" value="Genomic_DNA"/>
</dbReference>
<gene>
    <name evidence="4" type="ORF">ACJRO7_024876</name>
</gene>
<sequence>MADAIVLYPSPGIGHLISMVELGKLILSRHGHHFPITILLTTGIADYPSITSYIGSISRSNPSISFRRFPLVSVDPANPPRSGAAVAFEFIRKNSAHVLQSLRDISAAATVRAFIIDLFCTSALPIARELNIPTYYFYTSGASALAAFLYFPRIFARSTKSFKDQHGVILEFPGLPSLKAMEMPDPTLDQDDPAYGEMCYFCDQLSKADGILVNTFEELEPKAVELIASGACVPNAPTPPVYCIGPLIADESSRAGDSAVGGGQQDCLCWLDKQPRKSVVFLCFGSRGRFSAEQTKEVAGGLEKSGHRFLWVVKNPPGHVQGGGGNGDVDLETLLPEGFQERTKERGMVVRSWAPQVAVLQKEAVGGFVTHCGWNSVLEAVAAGVALVAWPLYAEQHMNRNFLVQEMGMAMGVEQRDGDGFVRGDEVERAVRELMDSERGRELREKSWAMGEKAAEALGDSGSSTKALAKLAQIWGRRHS</sequence>
<dbReference type="Proteomes" id="UP001634007">
    <property type="component" value="Unassembled WGS sequence"/>
</dbReference>
<keyword evidence="5" id="KW-1185">Reference proteome</keyword>
<dbReference type="GO" id="GO:0035251">
    <property type="term" value="F:UDP-glucosyltransferase activity"/>
    <property type="evidence" value="ECO:0007669"/>
    <property type="project" value="UniProtKB-ARBA"/>
</dbReference>
<keyword evidence="2" id="KW-0328">Glycosyltransferase</keyword>
<dbReference type="SUPFAM" id="SSF53756">
    <property type="entry name" value="UDP-Glycosyltransferase/glycogen phosphorylase"/>
    <property type="match status" value="1"/>
</dbReference>
<dbReference type="CDD" id="cd03784">
    <property type="entry name" value="GT1_Gtf-like"/>
    <property type="match status" value="1"/>
</dbReference>
<dbReference type="PANTHER" id="PTHR48048">
    <property type="entry name" value="GLYCOSYLTRANSFERASE"/>
    <property type="match status" value="1"/>
</dbReference>
<keyword evidence="3" id="KW-0808">Transferase</keyword>
<dbReference type="FunFam" id="3.40.50.2000:FF:000095">
    <property type="entry name" value="Glycosyltransferase"/>
    <property type="match status" value="1"/>
</dbReference>
<proteinExistence type="inferred from homology"/>
<reference evidence="4 5" key="1">
    <citation type="submission" date="2024-11" db="EMBL/GenBank/DDBJ databases">
        <title>Chromosome-level genome assembly of Eucalyptus globulus Labill. provides insights into its genome evolution.</title>
        <authorList>
            <person name="Li X."/>
        </authorList>
    </citation>
    <scope>NUCLEOTIDE SEQUENCE [LARGE SCALE GENOMIC DNA]</scope>
    <source>
        <strain evidence="4">CL2024</strain>
        <tissue evidence="4">Fresh tender leaves</tissue>
    </source>
</reference>
<dbReference type="AlphaFoldDB" id="A0ABD3KD18"/>
<dbReference type="PANTHER" id="PTHR48048:SF20">
    <property type="entry name" value="GLYCOSYLTRANSFERASE"/>
    <property type="match status" value="1"/>
</dbReference>
<evidence type="ECO:0000313" key="4">
    <source>
        <dbReference type="EMBL" id="KAL3735816.1"/>
    </source>
</evidence>
<dbReference type="InterPro" id="IPR050481">
    <property type="entry name" value="UDP-glycosyltransf_plant"/>
</dbReference>
<name>A0ABD3KD18_EUCGL</name>
<comment type="similarity">
    <text evidence="1">Belongs to the UDP-glycosyltransferase family.</text>
</comment>
<comment type="caution">
    <text evidence="4">The sequence shown here is derived from an EMBL/GenBank/DDBJ whole genome shotgun (WGS) entry which is preliminary data.</text>
</comment>
<protein>
    <submittedName>
        <fullName evidence="4">Uncharacterized protein</fullName>
    </submittedName>
</protein>
<dbReference type="Gene3D" id="3.40.50.2000">
    <property type="entry name" value="Glycogen Phosphorylase B"/>
    <property type="match status" value="2"/>
</dbReference>
<evidence type="ECO:0000256" key="3">
    <source>
        <dbReference type="ARBA" id="ARBA00022679"/>
    </source>
</evidence>
<accession>A0ABD3KD18</accession>
<evidence type="ECO:0000256" key="1">
    <source>
        <dbReference type="ARBA" id="ARBA00009995"/>
    </source>
</evidence>
<evidence type="ECO:0000256" key="2">
    <source>
        <dbReference type="ARBA" id="ARBA00022676"/>
    </source>
</evidence>
<dbReference type="InterPro" id="IPR002213">
    <property type="entry name" value="UDP_glucos_trans"/>
</dbReference>
<dbReference type="FunFam" id="3.40.50.2000:FF:000020">
    <property type="entry name" value="Glycosyltransferase"/>
    <property type="match status" value="1"/>
</dbReference>
<dbReference type="Pfam" id="PF00201">
    <property type="entry name" value="UDPGT"/>
    <property type="match status" value="1"/>
</dbReference>
<organism evidence="4 5">
    <name type="scientific">Eucalyptus globulus</name>
    <name type="common">Tasmanian blue gum</name>
    <dbReference type="NCBI Taxonomy" id="34317"/>
    <lineage>
        <taxon>Eukaryota</taxon>
        <taxon>Viridiplantae</taxon>
        <taxon>Streptophyta</taxon>
        <taxon>Embryophyta</taxon>
        <taxon>Tracheophyta</taxon>
        <taxon>Spermatophyta</taxon>
        <taxon>Magnoliopsida</taxon>
        <taxon>eudicotyledons</taxon>
        <taxon>Gunneridae</taxon>
        <taxon>Pentapetalae</taxon>
        <taxon>rosids</taxon>
        <taxon>malvids</taxon>
        <taxon>Myrtales</taxon>
        <taxon>Myrtaceae</taxon>
        <taxon>Myrtoideae</taxon>
        <taxon>Eucalypteae</taxon>
        <taxon>Eucalyptus</taxon>
    </lineage>
</organism>